<dbReference type="GO" id="GO:0005829">
    <property type="term" value="C:cytosol"/>
    <property type="evidence" value="ECO:0007669"/>
    <property type="project" value="TreeGrafter"/>
</dbReference>
<dbReference type="InterPro" id="IPR001365">
    <property type="entry name" value="A_deaminase_dom"/>
</dbReference>
<comment type="caution">
    <text evidence="10">The sequence shown here is derived from an EMBL/GenBank/DDBJ whole genome shotgun (WGS) entry which is preliminary data.</text>
</comment>
<evidence type="ECO:0000256" key="7">
    <source>
        <dbReference type="ARBA" id="ARBA00022801"/>
    </source>
</evidence>
<evidence type="ECO:0000256" key="8">
    <source>
        <dbReference type="ARBA" id="ARBA00022833"/>
    </source>
</evidence>
<reference evidence="10 11" key="1">
    <citation type="submission" date="2015-01" db="EMBL/GenBank/DDBJ databases">
        <title>Evolution of Trichinella species and genotypes.</title>
        <authorList>
            <person name="Korhonen P.K."/>
            <person name="Edoardo P."/>
            <person name="Giuseppe L.R."/>
            <person name="Gasser R.B."/>
        </authorList>
    </citation>
    <scope>NUCLEOTIDE SEQUENCE [LARGE SCALE GENOMIC DNA]</scope>
    <source>
        <strain evidence="10">ISS176</strain>
    </source>
</reference>
<evidence type="ECO:0000256" key="3">
    <source>
        <dbReference type="ARBA" id="ARBA00006676"/>
    </source>
</evidence>
<dbReference type="GO" id="GO:0004000">
    <property type="term" value="F:adenosine deaminase activity"/>
    <property type="evidence" value="ECO:0007669"/>
    <property type="project" value="TreeGrafter"/>
</dbReference>
<evidence type="ECO:0000256" key="2">
    <source>
        <dbReference type="ARBA" id="ARBA00004296"/>
    </source>
</evidence>
<dbReference type="Proteomes" id="UP000054826">
    <property type="component" value="Unassembled WGS sequence"/>
</dbReference>
<accession>A0A0V1JRQ4</accession>
<feature type="domain" description="Adenosine deaminase" evidence="9">
    <location>
        <begin position="76"/>
        <end position="398"/>
    </location>
</feature>
<dbReference type="PROSITE" id="PS00485">
    <property type="entry name" value="A_DEAMINASE"/>
    <property type="match status" value="1"/>
</dbReference>
<name>A0A0V1JRQ4_TRIPS</name>
<comment type="similarity">
    <text evidence="3">Belongs to the metallo-dependent hydrolases superfamily. Adenosine and AMP deaminases family.</text>
</comment>
<comment type="subcellular location">
    <subcellularLocation>
        <location evidence="2">Cell membrane</location>
        <topology evidence="2">Peripheral membrane protein</topology>
        <orientation evidence="2">Extracellular side</orientation>
    </subcellularLocation>
</comment>
<dbReference type="GO" id="GO:0046103">
    <property type="term" value="P:inosine biosynthetic process"/>
    <property type="evidence" value="ECO:0007669"/>
    <property type="project" value="TreeGrafter"/>
</dbReference>
<evidence type="ECO:0000256" key="4">
    <source>
        <dbReference type="ARBA" id="ARBA00012784"/>
    </source>
</evidence>
<dbReference type="GO" id="GO:0009897">
    <property type="term" value="C:external side of plasma membrane"/>
    <property type="evidence" value="ECO:0007669"/>
    <property type="project" value="TreeGrafter"/>
</dbReference>
<keyword evidence="7" id="KW-0378">Hydrolase</keyword>
<dbReference type="PANTHER" id="PTHR11409">
    <property type="entry name" value="ADENOSINE DEAMINASE"/>
    <property type="match status" value="1"/>
</dbReference>
<dbReference type="AlphaFoldDB" id="A0A0V1JRQ4"/>
<dbReference type="GO" id="GO:0046872">
    <property type="term" value="F:metal ion binding"/>
    <property type="evidence" value="ECO:0007669"/>
    <property type="project" value="UniProtKB-KW"/>
</dbReference>
<dbReference type="EMBL" id="JYDV01000055">
    <property type="protein sequence ID" value="KRZ37664.1"/>
    <property type="molecule type" value="Genomic_DNA"/>
</dbReference>
<evidence type="ECO:0000256" key="6">
    <source>
        <dbReference type="ARBA" id="ARBA00022723"/>
    </source>
</evidence>
<evidence type="ECO:0000259" key="9">
    <source>
        <dbReference type="Pfam" id="PF00962"/>
    </source>
</evidence>
<dbReference type="GO" id="GO:0060169">
    <property type="term" value="P:negative regulation of adenosine receptor signaling pathway"/>
    <property type="evidence" value="ECO:0007669"/>
    <property type="project" value="TreeGrafter"/>
</dbReference>
<proteinExistence type="inferred from homology"/>
<dbReference type="Gene3D" id="3.20.20.140">
    <property type="entry name" value="Metal-dependent hydrolases"/>
    <property type="match status" value="1"/>
</dbReference>
<dbReference type="InterPro" id="IPR032466">
    <property type="entry name" value="Metal_Hydrolase"/>
</dbReference>
<dbReference type="EC" id="3.5.4.4" evidence="4"/>
<protein>
    <recommendedName>
        <fullName evidence="5">Adenosine deaminase</fullName>
        <ecNumber evidence="4">3.5.4.4</ecNumber>
    </recommendedName>
</protein>
<sequence length="401" mass="45688">MQVVRTVTANVGRMPKISVEGFGRCFYWFSVIKFRTMIDFRDDHWENFLGSLPYDMNATLVEILLSKFTISMKNFPKVELHVHLDGAIRHSTIVDIAKQKNIGLPSMEVEKLREFVVTQEPMSLDTMLKDFEIFTPVLIGDPDAIERVAYEFCETQKQNNVLYTEVRYSPHLLSNTAKNSYWPDVGPYKGKGEVTPEKVVMAVNEGLRKGQPWSEEVVHMCEKFKKDGVVGIDQAGANVTFTPHEAKIFQMAKTRGIHRTVHAGEVGTADNVKQAIEQLQVERIGHGYRVLQDESIYELAKNGGYHFELCPLSSIVSGSVVSDWSTHPVRRFLKDQLNFSINTDDPTILDNNMCSEFEICKDKLGFTETDLHFATCNAARSSFLETDEKEQLLSNIKKQWF</sequence>
<dbReference type="InterPro" id="IPR006330">
    <property type="entry name" value="Ado/ade_deaminase"/>
</dbReference>
<dbReference type="GO" id="GO:0009168">
    <property type="term" value="P:purine ribonucleoside monophosphate biosynthetic process"/>
    <property type="evidence" value="ECO:0007669"/>
    <property type="project" value="InterPro"/>
</dbReference>
<dbReference type="GO" id="GO:0043103">
    <property type="term" value="P:hypoxanthine salvage"/>
    <property type="evidence" value="ECO:0007669"/>
    <property type="project" value="TreeGrafter"/>
</dbReference>
<dbReference type="NCBIfam" id="TIGR01430">
    <property type="entry name" value="aden_deam"/>
    <property type="match status" value="1"/>
</dbReference>
<evidence type="ECO:0000313" key="10">
    <source>
        <dbReference type="EMBL" id="KRZ37664.1"/>
    </source>
</evidence>
<keyword evidence="8" id="KW-0862">Zinc</keyword>
<evidence type="ECO:0000256" key="1">
    <source>
        <dbReference type="ARBA" id="ARBA00001947"/>
    </source>
</evidence>
<keyword evidence="6" id="KW-0479">Metal-binding</keyword>
<dbReference type="Pfam" id="PF00962">
    <property type="entry name" value="A_deaminase"/>
    <property type="match status" value="1"/>
</dbReference>
<evidence type="ECO:0000313" key="11">
    <source>
        <dbReference type="Proteomes" id="UP000054826"/>
    </source>
</evidence>
<gene>
    <name evidence="10" type="primary">ada</name>
    <name evidence="10" type="ORF">T4C_8622</name>
</gene>
<dbReference type="SUPFAM" id="SSF51556">
    <property type="entry name" value="Metallo-dependent hydrolases"/>
    <property type="match status" value="1"/>
</dbReference>
<dbReference type="GO" id="GO:0006154">
    <property type="term" value="P:adenosine catabolic process"/>
    <property type="evidence" value="ECO:0007669"/>
    <property type="project" value="TreeGrafter"/>
</dbReference>
<organism evidence="10 11">
    <name type="scientific">Trichinella pseudospiralis</name>
    <name type="common">Parasitic roundworm</name>
    <dbReference type="NCBI Taxonomy" id="6337"/>
    <lineage>
        <taxon>Eukaryota</taxon>
        <taxon>Metazoa</taxon>
        <taxon>Ecdysozoa</taxon>
        <taxon>Nematoda</taxon>
        <taxon>Enoplea</taxon>
        <taxon>Dorylaimia</taxon>
        <taxon>Trichinellida</taxon>
        <taxon>Trichinellidae</taxon>
        <taxon>Trichinella</taxon>
    </lineage>
</organism>
<evidence type="ECO:0000256" key="5">
    <source>
        <dbReference type="ARBA" id="ARBA00018099"/>
    </source>
</evidence>
<comment type="cofactor">
    <cofactor evidence="1">
        <name>Zn(2+)</name>
        <dbReference type="ChEBI" id="CHEBI:29105"/>
    </cofactor>
</comment>
<dbReference type="PANTHER" id="PTHR11409:SF43">
    <property type="entry name" value="ADENOSINE DEAMINASE"/>
    <property type="match status" value="1"/>
</dbReference>
<dbReference type="InterPro" id="IPR006650">
    <property type="entry name" value="A/AMP_deam_AS"/>
</dbReference>